<dbReference type="VEuPathDB" id="TriTrypDB:TM35_000192590"/>
<protein>
    <submittedName>
        <fullName evidence="2">Uncharacterized protein</fullName>
    </submittedName>
</protein>
<proteinExistence type="predicted"/>
<feature type="region of interest" description="Disordered" evidence="1">
    <location>
        <begin position="1"/>
        <end position="31"/>
    </location>
</feature>
<evidence type="ECO:0000256" key="1">
    <source>
        <dbReference type="SAM" id="MobiDB-lite"/>
    </source>
</evidence>
<comment type="caution">
    <text evidence="2">The sequence shown here is derived from an EMBL/GenBank/DDBJ whole genome shotgun (WGS) entry which is preliminary data.</text>
</comment>
<gene>
    <name evidence="2" type="ORF">TM35_000192590</name>
</gene>
<dbReference type="GeneID" id="39986537"/>
<sequence>MAPGRARHQGPTPPHPLGEQRGLTPPPFRKGERKNAGRIVFFFFFCAKKGGEIFAETGASSFAESFGDTAPNEDPVPAPKPEVEERRQRSLMAFCLIAAASGVSRVDFCGGQKKKEKKHSLQAFLFPLEKKKRIKLILMVFLFITAT</sequence>
<reference evidence="2 3" key="1">
    <citation type="submission" date="2017-03" db="EMBL/GenBank/DDBJ databases">
        <title>An alternative strategy for trypanosome survival in the mammalian bloodstream revealed through genome and transcriptome analysis of the ubiquitous bovine parasite Trypanosoma (Megatrypanum) theileri.</title>
        <authorList>
            <person name="Kelly S."/>
            <person name="Ivens A."/>
            <person name="Mott A."/>
            <person name="O'Neill E."/>
            <person name="Emms D."/>
            <person name="Macleod O."/>
            <person name="Voorheis P."/>
            <person name="Matthews J."/>
            <person name="Matthews K."/>
            <person name="Carrington M."/>
        </authorList>
    </citation>
    <scope>NUCLEOTIDE SEQUENCE [LARGE SCALE GENOMIC DNA]</scope>
    <source>
        <strain evidence="2">Edinburgh</strain>
    </source>
</reference>
<organism evidence="2 3">
    <name type="scientific">Trypanosoma theileri</name>
    <dbReference type="NCBI Taxonomy" id="67003"/>
    <lineage>
        <taxon>Eukaryota</taxon>
        <taxon>Discoba</taxon>
        <taxon>Euglenozoa</taxon>
        <taxon>Kinetoplastea</taxon>
        <taxon>Metakinetoplastina</taxon>
        <taxon>Trypanosomatida</taxon>
        <taxon>Trypanosomatidae</taxon>
        <taxon>Trypanosoma</taxon>
    </lineage>
</organism>
<keyword evidence="3" id="KW-1185">Reference proteome</keyword>
<dbReference type="AlphaFoldDB" id="A0A1X0NTJ3"/>
<evidence type="ECO:0000313" key="3">
    <source>
        <dbReference type="Proteomes" id="UP000192257"/>
    </source>
</evidence>
<name>A0A1X0NTJ3_9TRYP</name>
<dbReference type="EMBL" id="NBCO01000019">
    <property type="protein sequence ID" value="ORC88015.1"/>
    <property type="molecule type" value="Genomic_DNA"/>
</dbReference>
<evidence type="ECO:0000313" key="2">
    <source>
        <dbReference type="EMBL" id="ORC88015.1"/>
    </source>
</evidence>
<feature type="region of interest" description="Disordered" evidence="1">
    <location>
        <begin position="64"/>
        <end position="83"/>
    </location>
</feature>
<dbReference type="Proteomes" id="UP000192257">
    <property type="component" value="Unassembled WGS sequence"/>
</dbReference>
<accession>A0A1X0NTJ3</accession>
<dbReference type="RefSeq" id="XP_028882081.1">
    <property type="nucleotide sequence ID" value="XM_029026757.1"/>
</dbReference>